<accession>A0ABU5IFA2</accession>
<sequence>MAATNAFKAAPWLCAALWAGTLAGPAWADSRARLELEDFGWSLVDLRPGDGIAPGVTFDTSRMDNLMVARVRETYAGADGQPLPDGTDVMFRRVGQQQFFPRGSVYAFPGNGSAVASQGNNDRDFGVNLFGLARNTAGDGVLVNRFDAHTVPVSSSFVGAIVLAPYTRLVWTGDLRMELETSGGERAHEGALAVFRMRMLGADGQRLGGWSTHLDTEGQAPGTLVREQSLRFALTNASGTALASTLEASMRVSGYTSQNPVFAPAVAAVPEPGALGLMLTGVGVVGVAARRGRRVHAAEA</sequence>
<protein>
    <submittedName>
        <fullName evidence="3">PEP-CTERM sorting domain-containing protein</fullName>
    </submittedName>
</protein>
<feature type="signal peptide" evidence="1">
    <location>
        <begin position="1"/>
        <end position="28"/>
    </location>
</feature>
<keyword evidence="4" id="KW-1185">Reference proteome</keyword>
<name>A0ABU5IFA2_9BURK</name>
<dbReference type="NCBIfam" id="TIGR02595">
    <property type="entry name" value="PEP_CTERM"/>
    <property type="match status" value="1"/>
</dbReference>
<reference evidence="3 4" key="1">
    <citation type="submission" date="2023-11" db="EMBL/GenBank/DDBJ databases">
        <title>Draft genome of Azohydromonas lata strain H1 (DSM1123), a polyhydroxyalkanoate producer.</title>
        <authorList>
            <person name="Traversa D."/>
            <person name="D'Addabbo P."/>
            <person name="Pazzani C."/>
            <person name="Manzari C."/>
            <person name="Chiara M."/>
            <person name="Scrascia M."/>
        </authorList>
    </citation>
    <scope>NUCLEOTIDE SEQUENCE [LARGE SCALE GENOMIC DNA]</scope>
    <source>
        <strain evidence="3 4">H1</strain>
    </source>
</reference>
<evidence type="ECO:0000313" key="4">
    <source>
        <dbReference type="Proteomes" id="UP001293718"/>
    </source>
</evidence>
<evidence type="ECO:0000256" key="1">
    <source>
        <dbReference type="SAM" id="SignalP"/>
    </source>
</evidence>
<dbReference type="EMBL" id="JAXOJX010000015">
    <property type="protein sequence ID" value="MDZ5457221.1"/>
    <property type="molecule type" value="Genomic_DNA"/>
</dbReference>
<evidence type="ECO:0000259" key="2">
    <source>
        <dbReference type="Pfam" id="PF07589"/>
    </source>
</evidence>
<feature type="chain" id="PRO_5045097151" evidence="1">
    <location>
        <begin position="29"/>
        <end position="300"/>
    </location>
</feature>
<dbReference type="Proteomes" id="UP001293718">
    <property type="component" value="Unassembled WGS sequence"/>
</dbReference>
<keyword evidence="1" id="KW-0732">Signal</keyword>
<dbReference type="RefSeq" id="WP_322465586.1">
    <property type="nucleotide sequence ID" value="NZ_JAXOJX010000015.1"/>
</dbReference>
<proteinExistence type="predicted"/>
<dbReference type="Pfam" id="PF07589">
    <property type="entry name" value="PEP-CTERM"/>
    <property type="match status" value="1"/>
</dbReference>
<comment type="caution">
    <text evidence="3">The sequence shown here is derived from an EMBL/GenBank/DDBJ whole genome shotgun (WGS) entry which is preliminary data.</text>
</comment>
<organism evidence="3 4">
    <name type="scientific">Azohydromonas lata</name>
    <dbReference type="NCBI Taxonomy" id="45677"/>
    <lineage>
        <taxon>Bacteria</taxon>
        <taxon>Pseudomonadati</taxon>
        <taxon>Pseudomonadota</taxon>
        <taxon>Betaproteobacteria</taxon>
        <taxon>Burkholderiales</taxon>
        <taxon>Sphaerotilaceae</taxon>
        <taxon>Azohydromonas</taxon>
    </lineage>
</organism>
<gene>
    <name evidence="3" type="ORF">SM757_11635</name>
</gene>
<dbReference type="InterPro" id="IPR013424">
    <property type="entry name" value="Ice-binding_C"/>
</dbReference>
<evidence type="ECO:0000313" key="3">
    <source>
        <dbReference type="EMBL" id="MDZ5457221.1"/>
    </source>
</evidence>
<feature type="domain" description="Ice-binding protein C-terminal" evidence="2">
    <location>
        <begin position="268"/>
        <end position="294"/>
    </location>
</feature>